<protein>
    <submittedName>
        <fullName evidence="1">Uncharacterized protein</fullName>
    </submittedName>
</protein>
<name>A0A9K3I5V2_HELAN</name>
<proteinExistence type="predicted"/>
<sequence length="137" mass="15825">MSWFNLNYIFGESSDTNMSTFILERSVEGPVVPDSYDGRGNDDHTEEVVSGFRPHIMNSCKTLMRLLCLAMIMVMGVRIMKPVTVSRMDKKNMTITFSLVVPRAYSKTFVSLLTRKSHWMTSNPLTLKFRTKLIRYE</sequence>
<dbReference type="Gramene" id="mRNA:HanXRQr2_Chr09g0385011">
    <property type="protein sequence ID" value="mRNA:HanXRQr2_Chr09g0385011"/>
    <property type="gene ID" value="HanXRQr2_Chr09g0385011"/>
</dbReference>
<evidence type="ECO:0000313" key="1">
    <source>
        <dbReference type="EMBL" id="KAF5790590.1"/>
    </source>
</evidence>
<dbReference type="Proteomes" id="UP000215914">
    <property type="component" value="Unassembled WGS sequence"/>
</dbReference>
<evidence type="ECO:0000313" key="2">
    <source>
        <dbReference type="Proteomes" id="UP000215914"/>
    </source>
</evidence>
<dbReference type="AlphaFoldDB" id="A0A9K3I5V2"/>
<reference evidence="1" key="1">
    <citation type="journal article" date="2017" name="Nature">
        <title>The sunflower genome provides insights into oil metabolism, flowering and Asterid evolution.</title>
        <authorList>
            <person name="Badouin H."/>
            <person name="Gouzy J."/>
            <person name="Grassa C.J."/>
            <person name="Murat F."/>
            <person name="Staton S.E."/>
            <person name="Cottret L."/>
            <person name="Lelandais-Briere C."/>
            <person name="Owens G.L."/>
            <person name="Carrere S."/>
            <person name="Mayjonade B."/>
            <person name="Legrand L."/>
            <person name="Gill N."/>
            <person name="Kane N.C."/>
            <person name="Bowers J.E."/>
            <person name="Hubner S."/>
            <person name="Bellec A."/>
            <person name="Berard A."/>
            <person name="Berges H."/>
            <person name="Blanchet N."/>
            <person name="Boniface M.C."/>
            <person name="Brunel D."/>
            <person name="Catrice O."/>
            <person name="Chaidir N."/>
            <person name="Claudel C."/>
            <person name="Donnadieu C."/>
            <person name="Faraut T."/>
            <person name="Fievet G."/>
            <person name="Helmstetter N."/>
            <person name="King M."/>
            <person name="Knapp S.J."/>
            <person name="Lai Z."/>
            <person name="Le Paslier M.C."/>
            <person name="Lippi Y."/>
            <person name="Lorenzon L."/>
            <person name="Mandel J.R."/>
            <person name="Marage G."/>
            <person name="Marchand G."/>
            <person name="Marquand E."/>
            <person name="Bret-Mestries E."/>
            <person name="Morien E."/>
            <person name="Nambeesan S."/>
            <person name="Nguyen T."/>
            <person name="Pegot-Espagnet P."/>
            <person name="Pouilly N."/>
            <person name="Raftis F."/>
            <person name="Sallet E."/>
            <person name="Schiex T."/>
            <person name="Thomas J."/>
            <person name="Vandecasteele C."/>
            <person name="Vares D."/>
            <person name="Vear F."/>
            <person name="Vautrin S."/>
            <person name="Crespi M."/>
            <person name="Mangin B."/>
            <person name="Burke J.M."/>
            <person name="Salse J."/>
            <person name="Munos S."/>
            <person name="Vincourt P."/>
            <person name="Rieseberg L.H."/>
            <person name="Langlade N.B."/>
        </authorList>
    </citation>
    <scope>NUCLEOTIDE SEQUENCE</scope>
    <source>
        <tissue evidence="1">Leaves</tissue>
    </source>
</reference>
<reference evidence="1" key="2">
    <citation type="submission" date="2020-06" db="EMBL/GenBank/DDBJ databases">
        <title>Helianthus annuus Genome sequencing and assembly Release 2.</title>
        <authorList>
            <person name="Gouzy J."/>
            <person name="Langlade N."/>
            <person name="Munos S."/>
        </authorList>
    </citation>
    <scope>NUCLEOTIDE SEQUENCE</scope>
    <source>
        <tissue evidence="1">Leaves</tissue>
    </source>
</reference>
<comment type="caution">
    <text evidence="1">The sequence shown here is derived from an EMBL/GenBank/DDBJ whole genome shotgun (WGS) entry which is preliminary data.</text>
</comment>
<organism evidence="1 2">
    <name type="scientific">Helianthus annuus</name>
    <name type="common">Common sunflower</name>
    <dbReference type="NCBI Taxonomy" id="4232"/>
    <lineage>
        <taxon>Eukaryota</taxon>
        <taxon>Viridiplantae</taxon>
        <taxon>Streptophyta</taxon>
        <taxon>Embryophyta</taxon>
        <taxon>Tracheophyta</taxon>
        <taxon>Spermatophyta</taxon>
        <taxon>Magnoliopsida</taxon>
        <taxon>eudicotyledons</taxon>
        <taxon>Gunneridae</taxon>
        <taxon>Pentapetalae</taxon>
        <taxon>asterids</taxon>
        <taxon>campanulids</taxon>
        <taxon>Asterales</taxon>
        <taxon>Asteraceae</taxon>
        <taxon>Asteroideae</taxon>
        <taxon>Heliantheae alliance</taxon>
        <taxon>Heliantheae</taxon>
        <taxon>Helianthus</taxon>
    </lineage>
</organism>
<gene>
    <name evidence="1" type="ORF">HanXRQr2_Chr09g0385011</name>
</gene>
<dbReference type="EMBL" id="MNCJ02000324">
    <property type="protein sequence ID" value="KAF5790590.1"/>
    <property type="molecule type" value="Genomic_DNA"/>
</dbReference>
<accession>A0A9K3I5V2</accession>
<keyword evidence="2" id="KW-1185">Reference proteome</keyword>